<organism evidence="2 3">
    <name type="scientific">Corynebacterium comes</name>
    <dbReference type="NCBI Taxonomy" id="2675218"/>
    <lineage>
        <taxon>Bacteria</taxon>
        <taxon>Bacillati</taxon>
        <taxon>Actinomycetota</taxon>
        <taxon>Actinomycetes</taxon>
        <taxon>Mycobacteriales</taxon>
        <taxon>Corynebacteriaceae</taxon>
        <taxon>Corynebacterium</taxon>
    </lineage>
</organism>
<proteinExistence type="predicted"/>
<evidence type="ECO:0000313" key="2">
    <source>
        <dbReference type="EMBL" id="QGU03428.1"/>
    </source>
</evidence>
<protein>
    <submittedName>
        <fullName evidence="2">Uncharacterized protein</fullName>
    </submittedName>
</protein>
<keyword evidence="3" id="KW-1185">Reference proteome</keyword>
<dbReference type="AlphaFoldDB" id="A0A6B8W8U2"/>
<accession>A0A6B8W8U2</accession>
<dbReference type="Proteomes" id="UP000425178">
    <property type="component" value="Chromosome"/>
</dbReference>
<dbReference type="Pfam" id="PF14013">
    <property type="entry name" value="MT0933_antitox"/>
    <property type="match status" value="1"/>
</dbReference>
<sequence>MVRGNRAVLPDRAQDPNRAASKKLVCKVVDFLKKSLPVEVRTTFGVTSIQRPEGPMTMGIMDSARDKAREFLADEGKTDALLDKAVQHATDRFGEDKAGQISQARDAADQRIGGGGDNRVDAEAGDDPQADPDPAL</sequence>
<reference evidence="2 3" key="1">
    <citation type="journal article" date="2021" name="Int. J. Syst. Evol. Microbiol.">
        <title>Classification of three corynebacterial strains isolated from a small paddock in North Rhine-Westphalia: proposal of &lt;i&gt;Corynebacterium kalinowskii&lt;/i&gt; sp. nov., &lt;i&gt;Corynebacterium comes&lt;/i&gt; sp. nov. and &lt;i&gt;Corynebacterium occultum&lt;/i&gt; sp. nov.</title>
        <authorList>
            <person name="Schaffert L."/>
            <person name="Ruwe M."/>
            <person name="Milse J."/>
            <person name="Hanuschka K."/>
            <person name="Ortseifen V."/>
            <person name="Droste J."/>
            <person name="Brandt D."/>
            <person name="Schl L."/>
            <person name="Kutter Y."/>
            <person name="Vinke S."/>
            <person name="Vieh P."/>
            <person name="Jacob L."/>
            <person name="L N.C."/>
            <person name="Schulte-Berndt E."/>
            <person name="Hain C."/>
            <person name="Linder M."/>
            <person name="Schmidt P."/>
            <person name="Wollenschl L."/>
            <person name="Luttermann T."/>
            <person name="Thieme E."/>
            <person name="Hassa J."/>
            <person name="Haak M."/>
            <person name="Wittchen M."/>
            <person name="Mentz A."/>
            <person name="Persicke M."/>
            <person name="Busche T."/>
            <person name="R C."/>
        </authorList>
    </citation>
    <scope>NUCLEOTIDE SEQUENCE [LARGE SCALE GENOMIC DNA]</scope>
    <source>
        <strain evidence="2 3">2019</strain>
    </source>
</reference>
<dbReference type="InterPro" id="IPR028037">
    <property type="entry name" value="Antitoxin_Rv0909/MT0933"/>
</dbReference>
<gene>
    <name evidence="2" type="ORF">CETAM_00675</name>
</gene>
<name>A0A6B8W8U2_9CORY</name>
<dbReference type="KEGG" id="ccoe:CETAM_00675"/>
<dbReference type="EMBL" id="CP046453">
    <property type="protein sequence ID" value="QGU03428.1"/>
    <property type="molecule type" value="Genomic_DNA"/>
</dbReference>
<evidence type="ECO:0000313" key="3">
    <source>
        <dbReference type="Proteomes" id="UP000425178"/>
    </source>
</evidence>
<evidence type="ECO:0000256" key="1">
    <source>
        <dbReference type="SAM" id="MobiDB-lite"/>
    </source>
</evidence>
<feature type="region of interest" description="Disordered" evidence="1">
    <location>
        <begin position="93"/>
        <end position="136"/>
    </location>
</feature>